<keyword evidence="1" id="KW-0472">Membrane</keyword>
<evidence type="ECO:0000313" key="3">
    <source>
        <dbReference type="Proteomes" id="UP000250272"/>
    </source>
</evidence>
<name>A0A2Z2MFZ2_9EURY</name>
<sequence>MLEELLLLFFLFLAIMLVVKVGFGIIKYLVANAIIGLIILWFTNWIGISDVPLTALNILVVAIGGILGVIALIIAYWF</sequence>
<dbReference type="AlphaFoldDB" id="A0A2Z2MFZ2"/>
<gene>
    <name evidence="2" type="ORF">A3L01_03275</name>
</gene>
<keyword evidence="1" id="KW-0812">Transmembrane</keyword>
<proteinExistence type="predicted"/>
<evidence type="ECO:0000313" key="2">
    <source>
        <dbReference type="EMBL" id="ASJ04429.1"/>
    </source>
</evidence>
<organism evidence="2 3">
    <name type="scientific">Thermococcus barossii</name>
    <dbReference type="NCBI Taxonomy" id="54077"/>
    <lineage>
        <taxon>Archaea</taxon>
        <taxon>Methanobacteriati</taxon>
        <taxon>Methanobacteriota</taxon>
        <taxon>Thermococci</taxon>
        <taxon>Thermococcales</taxon>
        <taxon>Thermococcaceae</taxon>
        <taxon>Thermococcus</taxon>
    </lineage>
</organism>
<feature type="transmembrane region" description="Helical" evidence="1">
    <location>
        <begin position="30"/>
        <end position="48"/>
    </location>
</feature>
<dbReference type="OrthoDB" id="102451at2157"/>
<dbReference type="KEGG" id="tbs:A3L01_03275"/>
<feature type="transmembrane region" description="Helical" evidence="1">
    <location>
        <begin position="54"/>
        <end position="77"/>
    </location>
</feature>
<protein>
    <recommendedName>
        <fullName evidence="4">SigmaK-factor processing regulatory BofA</fullName>
    </recommendedName>
</protein>
<evidence type="ECO:0008006" key="4">
    <source>
        <dbReference type="Google" id="ProtNLM"/>
    </source>
</evidence>
<dbReference type="RefSeq" id="WP_088864453.1">
    <property type="nucleotide sequence ID" value="NZ_CP015101.1"/>
</dbReference>
<keyword evidence="3" id="KW-1185">Reference proteome</keyword>
<dbReference type="GeneID" id="33325759"/>
<keyword evidence="1" id="KW-1133">Transmembrane helix</keyword>
<accession>A0A2Z2MFZ2</accession>
<evidence type="ECO:0000256" key="1">
    <source>
        <dbReference type="SAM" id="Phobius"/>
    </source>
</evidence>
<dbReference type="Proteomes" id="UP000250272">
    <property type="component" value="Chromosome"/>
</dbReference>
<feature type="transmembrane region" description="Helical" evidence="1">
    <location>
        <begin position="6"/>
        <end position="23"/>
    </location>
</feature>
<dbReference type="EMBL" id="CP015101">
    <property type="protein sequence ID" value="ASJ04429.1"/>
    <property type="molecule type" value="Genomic_DNA"/>
</dbReference>
<reference evidence="2 3" key="1">
    <citation type="submission" date="2016-04" db="EMBL/GenBank/DDBJ databases">
        <title>Complete genome sequence of Thermococcus barossii type strain SHCK-94.</title>
        <authorList>
            <person name="Oger P.M."/>
        </authorList>
    </citation>
    <scope>NUCLEOTIDE SEQUENCE [LARGE SCALE GENOMIC DNA]</scope>
    <source>
        <strain evidence="2 3">SHCK-94</strain>
    </source>
</reference>